<organism evidence="1 2">
    <name type="scientific">Actinorhabdospora filicis</name>
    <dbReference type="NCBI Taxonomy" id="1785913"/>
    <lineage>
        <taxon>Bacteria</taxon>
        <taxon>Bacillati</taxon>
        <taxon>Actinomycetota</taxon>
        <taxon>Actinomycetes</taxon>
        <taxon>Micromonosporales</taxon>
        <taxon>Micromonosporaceae</taxon>
        <taxon>Actinorhabdospora</taxon>
    </lineage>
</organism>
<dbReference type="EMBL" id="BSTX01000002">
    <property type="protein sequence ID" value="GLZ78568.1"/>
    <property type="molecule type" value="Genomic_DNA"/>
</dbReference>
<reference evidence="1" key="1">
    <citation type="submission" date="2023-03" db="EMBL/GenBank/DDBJ databases">
        <title>Actinorhabdospora filicis NBRC 111898.</title>
        <authorList>
            <person name="Ichikawa N."/>
            <person name="Sato H."/>
            <person name="Tonouchi N."/>
        </authorList>
    </citation>
    <scope>NUCLEOTIDE SEQUENCE</scope>
    <source>
        <strain evidence="1">NBRC 111898</strain>
    </source>
</reference>
<dbReference type="SUPFAM" id="SSF54427">
    <property type="entry name" value="NTF2-like"/>
    <property type="match status" value="1"/>
</dbReference>
<evidence type="ECO:0008006" key="3">
    <source>
        <dbReference type="Google" id="ProtNLM"/>
    </source>
</evidence>
<name>A0A9W6SM85_9ACTN</name>
<proteinExistence type="predicted"/>
<protein>
    <recommendedName>
        <fullName evidence="3">Nuclear transport factor 2 family protein</fullName>
    </recommendedName>
</protein>
<keyword evidence="2" id="KW-1185">Reference proteome</keyword>
<comment type="caution">
    <text evidence="1">The sequence shown here is derived from an EMBL/GenBank/DDBJ whole genome shotgun (WGS) entry which is preliminary data.</text>
</comment>
<accession>A0A9W6SM85</accession>
<dbReference type="InterPro" id="IPR032710">
    <property type="entry name" value="NTF2-like_dom_sf"/>
</dbReference>
<sequence length="108" mass="11891">MQMIPIDELTDPAVRAFVQAVNAGDRAAFRDALTTDATMSDDGTDRNLSAWADREIFGANGHMTVDEQSGDGLALQARYRNDAWGEMDTTWRFTVSDGRVSRFDTGQA</sequence>
<dbReference type="Proteomes" id="UP001165079">
    <property type="component" value="Unassembled WGS sequence"/>
</dbReference>
<evidence type="ECO:0000313" key="1">
    <source>
        <dbReference type="EMBL" id="GLZ78568.1"/>
    </source>
</evidence>
<evidence type="ECO:0000313" key="2">
    <source>
        <dbReference type="Proteomes" id="UP001165079"/>
    </source>
</evidence>
<dbReference type="AlphaFoldDB" id="A0A9W6SM85"/>
<gene>
    <name evidence="1" type="ORF">Afil01_33750</name>
</gene>
<dbReference type="Gene3D" id="3.10.450.50">
    <property type="match status" value="1"/>
</dbReference>